<protein>
    <submittedName>
        <fullName evidence="2">Mannosyltransferase</fullName>
    </submittedName>
</protein>
<keyword evidence="2" id="KW-0328">Glycosyltransferase</keyword>
<dbReference type="Pfam" id="PF04488">
    <property type="entry name" value="Gly_transf_sug"/>
    <property type="match status" value="1"/>
</dbReference>
<keyword evidence="1 2" id="KW-0808">Transferase</keyword>
<evidence type="ECO:0000313" key="2">
    <source>
        <dbReference type="EMBL" id="TNM66499.1"/>
    </source>
</evidence>
<dbReference type="PANTHER" id="PTHR32385:SF15">
    <property type="entry name" value="INOSITOL PHOSPHOCERAMIDE MANNOSYLTRANSFERASE 1"/>
    <property type="match status" value="1"/>
</dbReference>
<dbReference type="GO" id="GO:0000030">
    <property type="term" value="F:mannosyltransferase activity"/>
    <property type="evidence" value="ECO:0007669"/>
    <property type="project" value="TreeGrafter"/>
</dbReference>
<dbReference type="InterPro" id="IPR007577">
    <property type="entry name" value="GlycoTrfase_DXD_sugar-bd_CS"/>
</dbReference>
<evidence type="ECO:0000313" key="3">
    <source>
        <dbReference type="Proteomes" id="UP000311605"/>
    </source>
</evidence>
<evidence type="ECO:0000256" key="1">
    <source>
        <dbReference type="ARBA" id="ARBA00022679"/>
    </source>
</evidence>
<dbReference type="PANTHER" id="PTHR32385">
    <property type="entry name" value="MANNOSYL PHOSPHORYLINOSITOL CERAMIDE SYNTHASE"/>
    <property type="match status" value="1"/>
</dbReference>
<dbReference type="RefSeq" id="WP_139675892.1">
    <property type="nucleotide sequence ID" value="NZ_VDMN01000001.1"/>
</dbReference>
<keyword evidence="3" id="KW-1185">Reference proteome</keyword>
<dbReference type="SUPFAM" id="SSF53448">
    <property type="entry name" value="Nucleotide-diphospho-sugar transferases"/>
    <property type="match status" value="1"/>
</dbReference>
<dbReference type="InterPro" id="IPR051706">
    <property type="entry name" value="Glycosyltransferase_domain"/>
</dbReference>
<dbReference type="EMBL" id="VDMN01000001">
    <property type="protein sequence ID" value="TNM66499.1"/>
    <property type="molecule type" value="Genomic_DNA"/>
</dbReference>
<dbReference type="GO" id="GO:0051999">
    <property type="term" value="P:mannosyl-inositol phosphorylceramide biosynthetic process"/>
    <property type="evidence" value="ECO:0007669"/>
    <property type="project" value="TreeGrafter"/>
</dbReference>
<organism evidence="2 3">
    <name type="scientific">Aliirhizobium smilacinae</name>
    <dbReference type="NCBI Taxonomy" id="1395944"/>
    <lineage>
        <taxon>Bacteria</taxon>
        <taxon>Pseudomonadati</taxon>
        <taxon>Pseudomonadota</taxon>
        <taxon>Alphaproteobacteria</taxon>
        <taxon>Hyphomicrobiales</taxon>
        <taxon>Rhizobiaceae</taxon>
        <taxon>Aliirhizobium</taxon>
    </lineage>
</organism>
<dbReference type="GO" id="GO:0016020">
    <property type="term" value="C:membrane"/>
    <property type="evidence" value="ECO:0007669"/>
    <property type="project" value="GOC"/>
</dbReference>
<reference evidence="2 3" key="1">
    <citation type="submission" date="2019-06" db="EMBL/GenBank/DDBJ databases">
        <title>The draft genome of Rhizobium smilacinae PTYR-5.</title>
        <authorList>
            <person name="Liu L."/>
            <person name="Li L."/>
            <person name="Zhang X."/>
        </authorList>
    </citation>
    <scope>NUCLEOTIDE SEQUENCE [LARGE SCALE GENOMIC DNA]</scope>
    <source>
        <strain evidence="2 3">PTYR-5</strain>
    </source>
</reference>
<gene>
    <name evidence="2" type="ORF">FHP24_09965</name>
</gene>
<dbReference type="AlphaFoldDB" id="A0A5C4XSZ4"/>
<dbReference type="Gene3D" id="3.90.550.20">
    <property type="match status" value="1"/>
</dbReference>
<dbReference type="Proteomes" id="UP000311605">
    <property type="component" value="Unassembled WGS sequence"/>
</dbReference>
<sequence>MINEPDYKRMLGEAKKLIGSGRFEEARDLLQDILSEGLGETDALTALGLPRRLQSAMLKLAKAEGDAIARIGYQFHLVPPPQRLADYGTFSPEDRAVMVELSRTPVPRCIHQIWLGSKPVPPTVDAWAAHAVAHGYQHRLWREADLAENGYDRHMALRHMLDEGDFPGAVDVARYIILRDLGGIYLDCDWFPAGNRGSFHDFLPLTGLSVFAEEIPRKTGAGSTLFANSFIATPVGNPVFSRLSDVLSSVIEDLGDAPAWWSTGPLIFTVVARSGPVNLAGTGFVATSVPAGVPLSDVQALAADADGLLIAWKPW</sequence>
<name>A0A5C4XSZ4_9HYPH</name>
<accession>A0A5C4XSZ4</accession>
<comment type="caution">
    <text evidence="2">The sequence shown here is derived from an EMBL/GenBank/DDBJ whole genome shotgun (WGS) entry which is preliminary data.</text>
</comment>
<proteinExistence type="predicted"/>
<dbReference type="OrthoDB" id="277808at2"/>
<dbReference type="InterPro" id="IPR029044">
    <property type="entry name" value="Nucleotide-diphossugar_trans"/>
</dbReference>